<sequence>MARKVFYSFHFKRDAWRAGQVRNSNMIANDDEYGVIDSVEWEKIERGGDAAIKRWINEQLEYTSVTVVLIGAETADREYVDHEIRRSWERDNALLGVRIHGVKNQDGETDNRGANPFDNVQLSDGTRLSQICKVYDWVADDGRANLGIWVEEAYEAHEAYKGETVLEKAETAAPYIRETPAVAPTIAPSPGPAVIRNPSKPWAR</sequence>
<dbReference type="SUPFAM" id="SSF52206">
    <property type="entry name" value="Hypothetical protein MTH538"/>
    <property type="match status" value="1"/>
</dbReference>
<keyword evidence="4" id="KW-1185">Reference proteome</keyword>
<dbReference type="InterPro" id="IPR036490">
    <property type="entry name" value="ThsB_TIR-like_sf"/>
</dbReference>
<dbReference type="Gene3D" id="3.40.50.9200">
    <property type="entry name" value="Hypothetical protein MTH538"/>
    <property type="match status" value="1"/>
</dbReference>
<organism evidence="3 4">
    <name type="scientific">Reyranella aquatilis</name>
    <dbReference type="NCBI Taxonomy" id="2035356"/>
    <lineage>
        <taxon>Bacteria</taxon>
        <taxon>Pseudomonadati</taxon>
        <taxon>Pseudomonadota</taxon>
        <taxon>Alphaproteobacteria</taxon>
        <taxon>Hyphomicrobiales</taxon>
        <taxon>Reyranellaceae</taxon>
        <taxon>Reyranella</taxon>
    </lineage>
</organism>
<protein>
    <submittedName>
        <fullName evidence="3">TIR domain-containing protein</fullName>
    </submittedName>
</protein>
<evidence type="ECO:0000256" key="1">
    <source>
        <dbReference type="SAM" id="MobiDB-lite"/>
    </source>
</evidence>
<evidence type="ECO:0000313" key="4">
    <source>
        <dbReference type="Proteomes" id="UP001198862"/>
    </source>
</evidence>
<feature type="domain" description="Thoeris protein ThsB TIR-like" evidence="2">
    <location>
        <begin position="6"/>
        <end position="103"/>
    </location>
</feature>
<comment type="caution">
    <text evidence="3">The sequence shown here is derived from an EMBL/GenBank/DDBJ whole genome shotgun (WGS) entry which is preliminary data.</text>
</comment>
<name>A0ABS8KTG2_9HYPH</name>
<accession>A0ABS8KTG2</accession>
<feature type="region of interest" description="Disordered" evidence="1">
    <location>
        <begin position="183"/>
        <end position="204"/>
    </location>
</feature>
<dbReference type="Pfam" id="PF08937">
    <property type="entry name" value="ThsB_TIR"/>
    <property type="match status" value="1"/>
</dbReference>
<proteinExistence type="predicted"/>
<reference evidence="3 4" key="1">
    <citation type="submission" date="2021-11" db="EMBL/GenBank/DDBJ databases">
        <authorList>
            <person name="Lee D.-H."/>
            <person name="Kim S.-B."/>
        </authorList>
    </citation>
    <scope>NUCLEOTIDE SEQUENCE [LARGE SCALE GENOMIC DNA]</scope>
    <source>
        <strain evidence="3 4">KCTC 52223</strain>
    </source>
</reference>
<evidence type="ECO:0000313" key="3">
    <source>
        <dbReference type="EMBL" id="MCC8429370.1"/>
    </source>
</evidence>
<dbReference type="Proteomes" id="UP001198862">
    <property type="component" value="Unassembled WGS sequence"/>
</dbReference>
<gene>
    <name evidence="3" type="ORF">LJ725_10350</name>
</gene>
<dbReference type="EMBL" id="JAJISD010000003">
    <property type="protein sequence ID" value="MCC8429370.1"/>
    <property type="molecule type" value="Genomic_DNA"/>
</dbReference>
<evidence type="ECO:0000259" key="2">
    <source>
        <dbReference type="Pfam" id="PF08937"/>
    </source>
</evidence>
<dbReference type="RefSeq" id="WP_082751860.1">
    <property type="nucleotide sequence ID" value="NZ_JAJISD010000003.1"/>
</dbReference>
<dbReference type="InterPro" id="IPR015032">
    <property type="entry name" value="ThsB__TIR-like_domain"/>
</dbReference>